<comment type="caution">
    <text evidence="2">The sequence shown here is derived from an EMBL/GenBank/DDBJ whole genome shotgun (WGS) entry which is preliminary data.</text>
</comment>
<keyword evidence="1" id="KW-1133">Transmembrane helix</keyword>
<gene>
    <name evidence="2" type="ORF">ENN26_05195</name>
</gene>
<protein>
    <submittedName>
        <fullName evidence="2">Uncharacterized protein</fullName>
    </submittedName>
</protein>
<proteinExistence type="predicted"/>
<evidence type="ECO:0000256" key="1">
    <source>
        <dbReference type="SAM" id="Phobius"/>
    </source>
</evidence>
<feature type="transmembrane region" description="Helical" evidence="1">
    <location>
        <begin position="264"/>
        <end position="285"/>
    </location>
</feature>
<evidence type="ECO:0000313" key="2">
    <source>
        <dbReference type="EMBL" id="HDP15157.1"/>
    </source>
</evidence>
<dbReference type="EMBL" id="DSAY01000096">
    <property type="protein sequence ID" value="HDP15157.1"/>
    <property type="molecule type" value="Genomic_DNA"/>
</dbReference>
<sequence length="291" mass="33338">MIFLGVLLGFLPTIIYYVVYYPGLKSLHDSDVFLYYGIRGEFVVNRVFYKDGVAYLMNSTVPANSTTPIGLEFGYGTVVLRRFNESCFRYESYIPYSIIFLGGGIVNGTAVSRGLVCNGSLVYRLLLPEGRERIVFPDLDVRLNDTRLSPVTFEVLWVVNRPFYPVAYNVRLVGREDYDYYLYYWELEDGRLLLVGLTTIYHSQRGCGSFVADMELLRTLFSGEPRVRSLFNVSTGDYVLRLTLEDDNVRFANDFVRRIILDSVFTFFPLNVVLVGAGFVGLVLVHRRVIR</sequence>
<reference evidence="2" key="1">
    <citation type="journal article" date="2020" name="mSystems">
        <title>Genome- and Community-Level Interaction Insights into Carbon Utilization and Element Cycling Functions of Hydrothermarchaeota in Hydrothermal Sediment.</title>
        <authorList>
            <person name="Zhou Z."/>
            <person name="Liu Y."/>
            <person name="Xu W."/>
            <person name="Pan J."/>
            <person name="Luo Z.H."/>
            <person name="Li M."/>
        </authorList>
    </citation>
    <scope>NUCLEOTIDE SEQUENCE [LARGE SCALE GENOMIC DNA]</scope>
    <source>
        <strain evidence="2">SpSt-116</strain>
    </source>
</reference>
<accession>A0A7C1CD11</accession>
<keyword evidence="1" id="KW-0812">Transmembrane</keyword>
<keyword evidence="1" id="KW-0472">Membrane</keyword>
<dbReference type="AlphaFoldDB" id="A0A7C1CD11"/>
<organism evidence="2">
    <name type="scientific">Thermofilum adornatum</name>
    <dbReference type="NCBI Taxonomy" id="1365176"/>
    <lineage>
        <taxon>Archaea</taxon>
        <taxon>Thermoproteota</taxon>
        <taxon>Thermoprotei</taxon>
        <taxon>Thermofilales</taxon>
        <taxon>Thermofilaceae</taxon>
        <taxon>Thermofilum</taxon>
    </lineage>
</organism>
<name>A0A7C1CD11_9CREN</name>